<dbReference type="GO" id="GO:0016787">
    <property type="term" value="F:hydrolase activity"/>
    <property type="evidence" value="ECO:0007669"/>
    <property type="project" value="UniProtKB-KW"/>
</dbReference>
<comment type="function">
    <text evidence="7">Deubiquitinating enzyme that removes conjugated ubiquitin from specific proteins to regulate different cellular processes.</text>
</comment>
<evidence type="ECO:0000256" key="2">
    <source>
        <dbReference type="ARBA" id="ARBA00009085"/>
    </source>
</evidence>
<dbReference type="InterPro" id="IPR028889">
    <property type="entry name" value="USP"/>
</dbReference>
<dbReference type="InterPro" id="IPR018200">
    <property type="entry name" value="USP_CS"/>
</dbReference>
<keyword evidence="4 7" id="KW-0833">Ubl conjugation pathway</keyword>
<organism evidence="10 11">
    <name type="scientific">Ceratotherium simum simum</name>
    <name type="common">Southern white rhinoceros</name>
    <dbReference type="NCBI Taxonomy" id="73337"/>
    <lineage>
        <taxon>Eukaryota</taxon>
        <taxon>Metazoa</taxon>
        <taxon>Chordata</taxon>
        <taxon>Craniata</taxon>
        <taxon>Vertebrata</taxon>
        <taxon>Euteleostomi</taxon>
        <taxon>Mammalia</taxon>
        <taxon>Eutheria</taxon>
        <taxon>Laurasiatheria</taxon>
        <taxon>Perissodactyla</taxon>
        <taxon>Rhinocerotidae</taxon>
        <taxon>Ceratotherium</taxon>
    </lineage>
</organism>
<dbReference type="InterPro" id="IPR038093">
    <property type="entry name" value="USP37-like_PH_sf"/>
</dbReference>
<feature type="region of interest" description="Disordered" evidence="8">
    <location>
        <begin position="186"/>
        <end position="217"/>
    </location>
</feature>
<dbReference type="Gene3D" id="2.30.29.180">
    <property type="entry name" value="Ubiquitin carboxyl-terminal hydrolase 26/29/37, pleckstrin homology-like domain"/>
    <property type="match status" value="1"/>
</dbReference>
<dbReference type="Gene3D" id="3.90.70.10">
    <property type="entry name" value="Cysteine proteinases"/>
    <property type="match status" value="2"/>
</dbReference>
<dbReference type="CDD" id="cd13312">
    <property type="entry name" value="PH_USP37_like"/>
    <property type="match status" value="1"/>
</dbReference>
<name>A0ABM0HZP7_CERSS</name>
<evidence type="ECO:0000313" key="10">
    <source>
        <dbReference type="Proteomes" id="UP000694910"/>
    </source>
</evidence>
<sequence length="922" mass="105236">MAPLIVRGFAQIWDRNIGMSKSKEAFIQTVEEKKKLRLVVCFNTGEYTTFQLINNIKNVVFRSYGENQNHLHLTFQNDNFLFIERLSSRDAEQLKMFLDRVHQNNLQPPMRPCRDGGVFAGTTTQKEINKTSFHKVCKRSSSAAYETGEGNGIPDLKKMPLFTSKLSTLTCKELLEKQCEKRKKMLSSDSEMNENFPKENNSVRNKKSKRNPLKYASHNEKKKLKIKELRESEKLQFGRKFKTDFTGNPFLDGTALSQILYEKMYLAFLLEPKFSEDDPEWKKLKMTFDSYPEKLWEGLPNLGNTCYMNAVLQSLFSIPSFADDLLNQGFPWGKIPFDVSTCLAQLLVLKDIYNVKLKEKLLVKIKKTISAVAGIFSGNKQNDAHEFLGHCLDQIKEHKGKINSIWKTKIESEEENSPQPIFASNAATEVPVCPVITNFEFELLCSIICKACGKVVLKREVSNYLSINLPQGMKALPLSIQSTFDLYFGVEELEYKCEKCKHKSSVAVHKFSRLPRVLIVHLKRYSFNESWSLTKDDQEVVISKYLKLSSHCNESTKPALPLSKNIRTRDFQILKILQKMHSEAISSLTASTNLASESRNSVTPHTGSDKEPEPQKYQIVNKGTGREQQKKELEKYSKLNIIESKLVNSGHGRIIEKELLAAGLMTGLKDASLSQTRGGERKSTSSPGTCLAVHSQEVLEHLKLNKYEKTHMLVHFENVTETTEDFYGDKKPRIPEGFRRVAQQIQQCKRMRLYEQALQQALLQSLPKPDAQWYTESLRRPTELSLQEANVNSLGALGSNKNPGNKDLFDMEKTEAKAKKPKRNAEMGDSHAYRLIAVVSHLGKTPDSGHYISDAYDFERQVWFTYNDLQVASIQEAVMQEARLCTGYIFFYMHNEIFEELLGREGKSQPFNTKAGETPQGE</sequence>
<dbReference type="InterPro" id="IPR038765">
    <property type="entry name" value="Papain-like_cys_pep_sf"/>
</dbReference>
<evidence type="ECO:0000256" key="3">
    <source>
        <dbReference type="ARBA" id="ARBA00022670"/>
    </source>
</evidence>
<feature type="region of interest" description="Disordered" evidence="8">
    <location>
        <begin position="589"/>
        <end position="631"/>
    </location>
</feature>
<dbReference type="SUPFAM" id="SSF54001">
    <property type="entry name" value="Cysteine proteinases"/>
    <property type="match status" value="1"/>
</dbReference>
<dbReference type="PROSITE" id="PS00972">
    <property type="entry name" value="USP_1"/>
    <property type="match status" value="1"/>
</dbReference>
<evidence type="ECO:0000256" key="5">
    <source>
        <dbReference type="ARBA" id="ARBA00022801"/>
    </source>
</evidence>
<dbReference type="PANTHER" id="PTHR24006">
    <property type="entry name" value="UBIQUITIN CARBOXYL-TERMINAL HYDROLASE"/>
    <property type="match status" value="1"/>
</dbReference>
<evidence type="ECO:0000256" key="6">
    <source>
        <dbReference type="ARBA" id="ARBA00022807"/>
    </source>
</evidence>
<dbReference type="RefSeq" id="XP_004437324.1">
    <property type="nucleotide sequence ID" value="XM_004437267.2"/>
</dbReference>
<keyword evidence="5 7" id="KW-0378">Hydrolase</keyword>
<dbReference type="InterPro" id="IPR032069">
    <property type="entry name" value="USP37-like_PH"/>
</dbReference>
<evidence type="ECO:0000313" key="11">
    <source>
        <dbReference type="RefSeq" id="XP_004437324.1"/>
    </source>
</evidence>
<dbReference type="PANTHER" id="PTHR24006:SF711">
    <property type="entry name" value="UBIQUITIN CARBOXYL-TERMINAL HYDROLASE 29"/>
    <property type="match status" value="1"/>
</dbReference>
<dbReference type="InterPro" id="IPR050164">
    <property type="entry name" value="Peptidase_C19"/>
</dbReference>
<dbReference type="PROSITE" id="PS00973">
    <property type="entry name" value="USP_2"/>
    <property type="match status" value="1"/>
</dbReference>
<dbReference type="InterPro" id="IPR001394">
    <property type="entry name" value="Peptidase_C19_UCH"/>
</dbReference>
<evidence type="ECO:0000256" key="4">
    <source>
        <dbReference type="ARBA" id="ARBA00022786"/>
    </source>
</evidence>
<dbReference type="Pfam" id="PF16674">
    <property type="entry name" value="UCH_N"/>
    <property type="match status" value="1"/>
</dbReference>
<reference evidence="11" key="1">
    <citation type="submission" date="2025-08" db="UniProtKB">
        <authorList>
            <consortium name="RefSeq"/>
        </authorList>
    </citation>
    <scope>IDENTIFICATION</scope>
</reference>
<dbReference type="EC" id="3.4.19.12" evidence="7"/>
<gene>
    <name evidence="11" type="primary">LOC101405793</name>
</gene>
<comment type="catalytic activity">
    <reaction evidence="1 7">
        <text>Thiol-dependent hydrolysis of ester, thioester, amide, peptide and isopeptide bonds formed by the C-terminal Gly of ubiquitin (a 76-residue protein attached to proteins as an intracellular targeting signal).</text>
        <dbReference type="EC" id="3.4.19.12"/>
    </reaction>
</comment>
<evidence type="ECO:0000256" key="8">
    <source>
        <dbReference type="SAM" id="MobiDB-lite"/>
    </source>
</evidence>
<evidence type="ECO:0000256" key="7">
    <source>
        <dbReference type="RuleBase" id="RU366025"/>
    </source>
</evidence>
<evidence type="ECO:0000256" key="1">
    <source>
        <dbReference type="ARBA" id="ARBA00000707"/>
    </source>
</evidence>
<accession>A0ABM0HZP7</accession>
<dbReference type="Pfam" id="PF00443">
    <property type="entry name" value="UCH"/>
    <property type="match status" value="1"/>
</dbReference>
<keyword evidence="3 7" id="KW-0645">Protease</keyword>
<comment type="similarity">
    <text evidence="2 7">Belongs to the peptidase C19 family.</text>
</comment>
<dbReference type="PROSITE" id="PS50235">
    <property type="entry name" value="USP_3"/>
    <property type="match status" value="1"/>
</dbReference>
<proteinExistence type="inferred from homology"/>
<keyword evidence="10" id="KW-1185">Reference proteome</keyword>
<dbReference type="Proteomes" id="UP000694910">
    <property type="component" value="Unplaced"/>
</dbReference>
<feature type="compositionally biased region" description="Polar residues" evidence="8">
    <location>
        <begin position="589"/>
        <end position="606"/>
    </location>
</feature>
<keyword evidence="6 7" id="KW-0788">Thiol protease</keyword>
<evidence type="ECO:0000259" key="9">
    <source>
        <dbReference type="PROSITE" id="PS50235"/>
    </source>
</evidence>
<protein>
    <recommendedName>
        <fullName evidence="7">Ubiquitin carboxyl-terminal hydrolase</fullName>
        <ecNumber evidence="7">3.4.19.12</ecNumber>
    </recommendedName>
</protein>
<dbReference type="GeneID" id="101405793"/>
<feature type="domain" description="USP" evidence="9">
    <location>
        <begin position="297"/>
        <end position="895"/>
    </location>
</feature>
<dbReference type="CDD" id="cd02257">
    <property type="entry name" value="Peptidase_C19"/>
    <property type="match status" value="2"/>
</dbReference>